<feature type="transmembrane region" description="Helical" evidence="8">
    <location>
        <begin position="136"/>
        <end position="158"/>
    </location>
</feature>
<proteinExistence type="predicted"/>
<feature type="region of interest" description="Disordered" evidence="7">
    <location>
        <begin position="1"/>
        <end position="49"/>
    </location>
</feature>
<dbReference type="PANTHER" id="PTHR21016:SF7">
    <property type="entry name" value="TM2 DOMAIN-CONTAINING PROTEIN 3"/>
    <property type="match status" value="1"/>
</dbReference>
<evidence type="ECO:0000256" key="5">
    <source>
        <dbReference type="ARBA" id="ARBA00023136"/>
    </source>
</evidence>
<keyword evidence="3" id="KW-0732">Signal</keyword>
<name>A0ABZ2FFT8_9MICO</name>
<dbReference type="EMBL" id="CP104874">
    <property type="protein sequence ID" value="WWF05595.1"/>
    <property type="molecule type" value="Genomic_DNA"/>
</dbReference>
<evidence type="ECO:0000259" key="10">
    <source>
        <dbReference type="Pfam" id="PF14237"/>
    </source>
</evidence>
<keyword evidence="12" id="KW-1185">Reference proteome</keyword>
<evidence type="ECO:0000313" key="11">
    <source>
        <dbReference type="EMBL" id="WWF05595.1"/>
    </source>
</evidence>
<dbReference type="InterPro" id="IPR025640">
    <property type="entry name" value="GYF_2"/>
</dbReference>
<keyword evidence="2 8" id="KW-0812">Transmembrane</keyword>
<evidence type="ECO:0000256" key="2">
    <source>
        <dbReference type="ARBA" id="ARBA00022692"/>
    </source>
</evidence>
<feature type="compositionally biased region" description="Pro residues" evidence="7">
    <location>
        <begin position="13"/>
        <end position="42"/>
    </location>
</feature>
<keyword evidence="6" id="KW-0325">Glycoprotein</keyword>
<evidence type="ECO:0000256" key="8">
    <source>
        <dbReference type="SAM" id="Phobius"/>
    </source>
</evidence>
<dbReference type="Proteomes" id="UP001381003">
    <property type="component" value="Chromosome"/>
</dbReference>
<comment type="subcellular location">
    <subcellularLocation>
        <location evidence="1">Membrane</location>
        <topology evidence="1">Multi-pass membrane protein</topology>
    </subcellularLocation>
</comment>
<sequence>MTTPGEQSDQPGPGGPPYPGPPAPQGPPAPPQGYQPPAPGYTPQPQLGAGPAGRYHLNVMGQEYGPYGLQELLGMALGGQLKGDSPVRAEGQQSWFPASQVPGLFSSREWMTTLLLSIFVGGFGVDRFYLGQTGLGVLKLVTCGGMGIWSLIDIILVVMRKLPDVDGRPLR</sequence>
<organism evidence="11 12">
    <name type="scientific">Janibacter terrae</name>
    <dbReference type="NCBI Taxonomy" id="103817"/>
    <lineage>
        <taxon>Bacteria</taxon>
        <taxon>Bacillati</taxon>
        <taxon>Actinomycetota</taxon>
        <taxon>Actinomycetes</taxon>
        <taxon>Micrococcales</taxon>
        <taxon>Intrasporangiaceae</taxon>
        <taxon>Janibacter</taxon>
    </lineage>
</organism>
<dbReference type="InterPro" id="IPR050932">
    <property type="entry name" value="TM2D1-3-like"/>
</dbReference>
<dbReference type="Pfam" id="PF14237">
    <property type="entry name" value="GYF_2"/>
    <property type="match status" value="1"/>
</dbReference>
<evidence type="ECO:0000256" key="7">
    <source>
        <dbReference type="SAM" id="MobiDB-lite"/>
    </source>
</evidence>
<evidence type="ECO:0000259" key="9">
    <source>
        <dbReference type="Pfam" id="PF05154"/>
    </source>
</evidence>
<evidence type="ECO:0000313" key="12">
    <source>
        <dbReference type="Proteomes" id="UP001381003"/>
    </source>
</evidence>
<evidence type="ECO:0000256" key="1">
    <source>
        <dbReference type="ARBA" id="ARBA00004141"/>
    </source>
</evidence>
<feature type="domain" description="TM2" evidence="9">
    <location>
        <begin position="107"/>
        <end position="155"/>
    </location>
</feature>
<dbReference type="Pfam" id="PF05154">
    <property type="entry name" value="TM2"/>
    <property type="match status" value="1"/>
</dbReference>
<dbReference type="InterPro" id="IPR007829">
    <property type="entry name" value="TM2"/>
</dbReference>
<accession>A0ABZ2FFT8</accession>
<reference evidence="11 12" key="1">
    <citation type="submission" date="2022-09" db="EMBL/GenBank/DDBJ databases">
        <title>Complete genome sequence of Janibacter terrae strain COS04-44, PCL-degrading bacteria isolated from oil spilled coast.</title>
        <authorList>
            <person name="Park H."/>
            <person name="Kim J.Y."/>
            <person name="An S.H."/>
            <person name="Lee C.M."/>
            <person name="Weon H.-Y."/>
        </authorList>
    </citation>
    <scope>NUCLEOTIDE SEQUENCE [LARGE SCALE GENOMIC DNA]</scope>
    <source>
        <strain evidence="11 12">COS04-44</strain>
    </source>
</reference>
<evidence type="ECO:0000256" key="6">
    <source>
        <dbReference type="ARBA" id="ARBA00023180"/>
    </source>
</evidence>
<evidence type="ECO:0000256" key="3">
    <source>
        <dbReference type="ARBA" id="ARBA00022729"/>
    </source>
</evidence>
<dbReference type="RefSeq" id="WP_338538476.1">
    <property type="nucleotide sequence ID" value="NZ_CP104874.1"/>
</dbReference>
<gene>
    <name evidence="11" type="ORF">N5P18_01595</name>
</gene>
<dbReference type="PANTHER" id="PTHR21016">
    <property type="entry name" value="BETA-AMYLOID BINDING PROTEIN-RELATED"/>
    <property type="match status" value="1"/>
</dbReference>
<keyword evidence="4 8" id="KW-1133">Transmembrane helix</keyword>
<feature type="domain" description="GYF" evidence="10">
    <location>
        <begin position="55"/>
        <end position="104"/>
    </location>
</feature>
<evidence type="ECO:0000256" key="4">
    <source>
        <dbReference type="ARBA" id="ARBA00022989"/>
    </source>
</evidence>
<protein>
    <submittedName>
        <fullName evidence="11">NINE protein</fullName>
    </submittedName>
</protein>
<keyword evidence="5 8" id="KW-0472">Membrane</keyword>